<protein>
    <submittedName>
        <fullName evidence="2">Uncharacterized protein YbgA (DUF1722 family)</fullName>
    </submittedName>
</protein>
<dbReference type="Pfam" id="PF08349">
    <property type="entry name" value="DUF1722"/>
    <property type="match status" value="1"/>
</dbReference>
<proteinExistence type="predicted"/>
<reference evidence="2 3" key="1">
    <citation type="submission" date="2019-03" db="EMBL/GenBank/DDBJ databases">
        <title>Genomic Encyclopedia of Type Strains, Phase IV (KMG-IV): sequencing the most valuable type-strain genomes for metagenomic binning, comparative biology and taxonomic classification.</title>
        <authorList>
            <person name="Goeker M."/>
        </authorList>
    </citation>
    <scope>NUCLEOTIDE SEQUENCE [LARGE SCALE GENOMIC DNA]</scope>
    <source>
        <strain evidence="2 3">DSM 45707</strain>
    </source>
</reference>
<comment type="caution">
    <text evidence="2">The sequence shown here is derived from an EMBL/GenBank/DDBJ whole genome shotgun (WGS) entry which is preliminary data.</text>
</comment>
<dbReference type="PANTHER" id="PTHR30087:SF0">
    <property type="entry name" value="INNER MEMBRANE PROTEIN"/>
    <property type="match status" value="1"/>
</dbReference>
<evidence type="ECO:0000313" key="2">
    <source>
        <dbReference type="EMBL" id="TCS96964.1"/>
    </source>
</evidence>
<evidence type="ECO:0000313" key="3">
    <source>
        <dbReference type="Proteomes" id="UP000294937"/>
    </source>
</evidence>
<accession>A0A4R3LF22</accession>
<keyword evidence="3" id="KW-1185">Reference proteome</keyword>
<dbReference type="Proteomes" id="UP000294937">
    <property type="component" value="Unassembled WGS sequence"/>
</dbReference>
<dbReference type="EMBL" id="SMAG01000001">
    <property type="protein sequence ID" value="TCS96964.1"/>
    <property type="molecule type" value="Genomic_DNA"/>
</dbReference>
<gene>
    <name evidence="2" type="ORF">EDD58_101611</name>
</gene>
<dbReference type="InterPro" id="IPR007553">
    <property type="entry name" value="2-thiour_desulf"/>
</dbReference>
<dbReference type="PIRSF" id="PIRSF037004">
    <property type="entry name" value="UCP037004"/>
    <property type="match status" value="1"/>
</dbReference>
<dbReference type="Pfam" id="PF04463">
    <property type="entry name" value="2-thiour_desulf"/>
    <property type="match status" value="1"/>
</dbReference>
<organism evidence="2 3">
    <name type="scientific">Hazenella coriacea</name>
    <dbReference type="NCBI Taxonomy" id="1179467"/>
    <lineage>
        <taxon>Bacteria</taxon>
        <taxon>Bacillati</taxon>
        <taxon>Bacillota</taxon>
        <taxon>Bacilli</taxon>
        <taxon>Bacillales</taxon>
        <taxon>Thermoactinomycetaceae</taxon>
        <taxon>Hazenella</taxon>
    </lineage>
</organism>
<dbReference type="InterPro" id="IPR013560">
    <property type="entry name" value="DUF1722"/>
</dbReference>
<name>A0A4R3LF22_9BACL</name>
<sequence>MYVNQERSPIIRIGVSSCLLGNPVGSSGGHKRCPYLTGVLGKYFEWIPICPVVEVGLGTPRDTLRLVEDEKQSGKIRLVLGKSQEDLTSHMVEYARKRVEQIMEFQLHGFILKKDSPLCEMERVKIYNTHGMSERKGYGMFAKELMERVPELPIEEEERLTDPGLRENFIERVFAYYRWKCLIQSNPSKRDLVRFHTQHKMALLSHSRDYYTRLGQWISQIGKVNKDEWMIRYGRLFMEALSFPATRKTHTNVLYHLIGFLKKEMTSLDQEELVQVIEEYRLGLIPLIVPITLLNHHFRHHPSPWVSEQTYLHPNPLELKLRNH</sequence>
<evidence type="ECO:0000259" key="1">
    <source>
        <dbReference type="Pfam" id="PF08349"/>
    </source>
</evidence>
<dbReference type="AlphaFoldDB" id="A0A4R3LF22"/>
<feature type="domain" description="DUF1722" evidence="1">
    <location>
        <begin position="200"/>
        <end position="316"/>
    </location>
</feature>
<dbReference type="PANTHER" id="PTHR30087">
    <property type="entry name" value="INNER MEMBRANE PROTEIN"/>
    <property type="match status" value="1"/>
</dbReference>
<dbReference type="InterPro" id="IPR017087">
    <property type="entry name" value="UCP037004"/>
</dbReference>